<dbReference type="PANTHER" id="PTHR21221:SF1">
    <property type="entry name" value="UREIDOGLYCOLATE LYASE"/>
    <property type="match status" value="1"/>
</dbReference>
<gene>
    <name evidence="6" type="ORF">M438DRAFT_375185</name>
</gene>
<dbReference type="STRING" id="1043002.A0A074XI17"/>
<dbReference type="GO" id="GO:0000256">
    <property type="term" value="P:allantoin catabolic process"/>
    <property type="evidence" value="ECO:0007669"/>
    <property type="project" value="InterPro"/>
</dbReference>
<evidence type="ECO:0000256" key="5">
    <source>
        <dbReference type="SAM" id="MobiDB-lite"/>
    </source>
</evidence>
<evidence type="ECO:0000256" key="3">
    <source>
        <dbReference type="ARBA" id="ARBA00023239"/>
    </source>
</evidence>
<dbReference type="Pfam" id="PF04115">
    <property type="entry name" value="Ureidogly_lyase"/>
    <property type="match status" value="1"/>
</dbReference>
<comment type="subunit">
    <text evidence="1">Homodimer.</text>
</comment>
<feature type="region of interest" description="Disordered" evidence="5">
    <location>
        <begin position="173"/>
        <end position="207"/>
    </location>
</feature>
<proteinExistence type="predicted"/>
<dbReference type="Gene3D" id="2.60.120.480">
    <property type="entry name" value="Ureidoglycolate hydrolase"/>
    <property type="match status" value="1"/>
</dbReference>
<dbReference type="OrthoDB" id="10266039at2759"/>
<feature type="compositionally biased region" description="Low complexity" evidence="5">
    <location>
        <begin position="175"/>
        <end position="193"/>
    </location>
</feature>
<dbReference type="SUPFAM" id="SSF51182">
    <property type="entry name" value="RmlC-like cupins"/>
    <property type="match status" value="1"/>
</dbReference>
<dbReference type="GO" id="GO:0006144">
    <property type="term" value="P:purine nucleobase metabolic process"/>
    <property type="evidence" value="ECO:0007669"/>
    <property type="project" value="UniProtKB-KW"/>
</dbReference>
<dbReference type="AlphaFoldDB" id="A0A074XI17"/>
<evidence type="ECO:0000313" key="7">
    <source>
        <dbReference type="Proteomes" id="UP000030706"/>
    </source>
</evidence>
<sequence>MLPHIIAPNLNIPVVPLTQDSFAPFGTVVENPANATGRSQELKVVKANQGSALKYIDVSHVSNFYHLAPSNKPARAVMNMFVCSPRQLESASSGSDIGQEQESKFPVQILERHPFTPQTFVPLGLAADDAATVYLVIVAPTLPFPSKTTDRPLPYPDHAPRQRRSLTEILTRAQPSPFNNSDGSSPSSDSSPGPQLPKGPGEPDLSRAHAFLANGSQAVTYGPGTWHAPMVVLGAKAIDFVVVQYANDVGLEDVQEIEIRSESGSGGLNVVIENARLGRQLQERAKL</sequence>
<dbReference type="EMBL" id="KL584984">
    <property type="protein sequence ID" value="KEQ83359.1"/>
    <property type="molecule type" value="Genomic_DNA"/>
</dbReference>
<evidence type="ECO:0000313" key="6">
    <source>
        <dbReference type="EMBL" id="KEQ83359.1"/>
    </source>
</evidence>
<dbReference type="InterPro" id="IPR007247">
    <property type="entry name" value="Ureidogly_lyase"/>
</dbReference>
<keyword evidence="7" id="KW-1185">Reference proteome</keyword>
<name>A0A074XI17_AURPU</name>
<dbReference type="Proteomes" id="UP000030706">
    <property type="component" value="Unassembled WGS sequence"/>
</dbReference>
<keyword evidence="6" id="KW-0378">Hydrolase</keyword>
<evidence type="ECO:0000256" key="4">
    <source>
        <dbReference type="ARBA" id="ARBA00047684"/>
    </source>
</evidence>
<keyword evidence="2" id="KW-0659">Purine metabolism</keyword>
<evidence type="ECO:0000256" key="1">
    <source>
        <dbReference type="ARBA" id="ARBA00011738"/>
    </source>
</evidence>
<keyword evidence="3" id="KW-0456">Lyase</keyword>
<dbReference type="GeneID" id="40750865"/>
<dbReference type="InterPro" id="IPR047233">
    <property type="entry name" value="UAH_cupin"/>
</dbReference>
<dbReference type="PANTHER" id="PTHR21221">
    <property type="entry name" value="UREIDOGLYCOLATE HYDROLASE"/>
    <property type="match status" value="1"/>
</dbReference>
<dbReference type="CDD" id="cd20298">
    <property type="entry name" value="cupin_UAH"/>
    <property type="match status" value="1"/>
</dbReference>
<dbReference type="InterPro" id="IPR011051">
    <property type="entry name" value="RmlC_Cupin_sf"/>
</dbReference>
<dbReference type="GO" id="GO:0004848">
    <property type="term" value="F:ureidoglycolate hydrolase activity"/>
    <property type="evidence" value="ECO:0007669"/>
    <property type="project" value="InterPro"/>
</dbReference>
<comment type="catalytic activity">
    <reaction evidence="4">
        <text>(S)-ureidoglycolate = urea + glyoxylate</text>
        <dbReference type="Rhea" id="RHEA:11304"/>
        <dbReference type="ChEBI" id="CHEBI:16199"/>
        <dbReference type="ChEBI" id="CHEBI:36655"/>
        <dbReference type="ChEBI" id="CHEBI:57296"/>
        <dbReference type="EC" id="4.3.2.3"/>
    </reaction>
</comment>
<evidence type="ECO:0000256" key="2">
    <source>
        <dbReference type="ARBA" id="ARBA00022631"/>
    </source>
</evidence>
<reference evidence="6 7" key="1">
    <citation type="journal article" date="2014" name="BMC Genomics">
        <title>Genome sequencing of four Aureobasidium pullulans varieties: biotechnological potential, stress tolerance, and description of new species.</title>
        <authorList>
            <person name="Gostin Ar C."/>
            <person name="Ohm R.A."/>
            <person name="Kogej T."/>
            <person name="Sonjak S."/>
            <person name="Turk M."/>
            <person name="Zajc J."/>
            <person name="Zalar P."/>
            <person name="Grube M."/>
            <person name="Sun H."/>
            <person name="Han J."/>
            <person name="Sharma A."/>
            <person name="Chiniquy J."/>
            <person name="Ngan C.Y."/>
            <person name="Lipzen A."/>
            <person name="Barry K."/>
            <person name="Grigoriev I.V."/>
            <person name="Gunde-Cimerman N."/>
        </authorList>
    </citation>
    <scope>NUCLEOTIDE SEQUENCE [LARGE SCALE GENOMIC DNA]</scope>
    <source>
        <strain evidence="6 7">EXF-150</strain>
    </source>
</reference>
<accession>A0A074XI17</accession>
<protein>
    <submittedName>
        <fullName evidence="6">Ureidoglycolate hydrolase</fullName>
    </submittedName>
</protein>
<dbReference type="GO" id="GO:0050385">
    <property type="term" value="F:ureidoglycolate lyase activity"/>
    <property type="evidence" value="ECO:0007669"/>
    <property type="project" value="UniProtKB-EC"/>
</dbReference>
<dbReference type="RefSeq" id="XP_029759546.1">
    <property type="nucleotide sequence ID" value="XM_029908559.1"/>
</dbReference>
<organism evidence="6 7">
    <name type="scientific">Aureobasidium pullulans EXF-150</name>
    <dbReference type="NCBI Taxonomy" id="1043002"/>
    <lineage>
        <taxon>Eukaryota</taxon>
        <taxon>Fungi</taxon>
        <taxon>Dikarya</taxon>
        <taxon>Ascomycota</taxon>
        <taxon>Pezizomycotina</taxon>
        <taxon>Dothideomycetes</taxon>
        <taxon>Dothideomycetidae</taxon>
        <taxon>Dothideales</taxon>
        <taxon>Saccotheciaceae</taxon>
        <taxon>Aureobasidium</taxon>
    </lineage>
</organism>
<dbReference type="HOGENOM" id="CLU_070848_0_0_1"/>
<dbReference type="InterPro" id="IPR024060">
    <property type="entry name" value="Ureidoglycolate_lyase_dom_sf"/>
</dbReference>